<gene>
    <name evidence="2" type="ORF">KILIM_107_00010</name>
</gene>
<comment type="caution">
    <text evidence="2">The sequence shown here is derived from an EMBL/GenBank/DDBJ whole genome shotgun (WGS) entry which is preliminary data.</text>
</comment>
<accession>K6WWE1</accession>
<evidence type="ECO:0000313" key="2">
    <source>
        <dbReference type="EMBL" id="GAB98156.1"/>
    </source>
</evidence>
<evidence type="ECO:0000256" key="1">
    <source>
        <dbReference type="SAM" id="MobiDB-lite"/>
    </source>
</evidence>
<keyword evidence="3" id="KW-1185">Reference proteome</keyword>
<reference evidence="2 3" key="1">
    <citation type="submission" date="2012-08" db="EMBL/GenBank/DDBJ databases">
        <title>Whole genome shotgun sequence of Kineosphaera limosa NBRC 100340.</title>
        <authorList>
            <person name="Yoshida I."/>
            <person name="Isaki S."/>
            <person name="Hosoyama A."/>
            <person name="Tsuchikane K."/>
            <person name="Katsumata H."/>
            <person name="Ando Y."/>
            <person name="Ohji S."/>
            <person name="Hamada M."/>
            <person name="Tamura T."/>
            <person name="Yamazoe A."/>
            <person name="Yamazaki S."/>
            <person name="Fujita N."/>
        </authorList>
    </citation>
    <scope>NUCLEOTIDE SEQUENCE [LARGE SCALE GENOMIC DNA]</scope>
    <source>
        <strain evidence="2 3">NBRC 100340</strain>
    </source>
</reference>
<feature type="compositionally biased region" description="Low complexity" evidence="1">
    <location>
        <begin position="90"/>
        <end position="108"/>
    </location>
</feature>
<organism evidence="2 3">
    <name type="scientific">Kineosphaera limosa NBRC 100340</name>
    <dbReference type="NCBI Taxonomy" id="1184609"/>
    <lineage>
        <taxon>Bacteria</taxon>
        <taxon>Bacillati</taxon>
        <taxon>Actinomycetota</taxon>
        <taxon>Actinomycetes</taxon>
        <taxon>Micrococcales</taxon>
        <taxon>Dermatophilaceae</taxon>
        <taxon>Kineosphaera</taxon>
    </lineage>
</organism>
<feature type="region of interest" description="Disordered" evidence="1">
    <location>
        <begin position="1"/>
        <end position="41"/>
    </location>
</feature>
<evidence type="ECO:0000313" key="3">
    <source>
        <dbReference type="Proteomes" id="UP000008366"/>
    </source>
</evidence>
<name>K6WWE1_9MICO</name>
<dbReference type="AlphaFoldDB" id="K6WWE1"/>
<dbReference type="EMBL" id="BAHD01000107">
    <property type="protein sequence ID" value="GAB98156.1"/>
    <property type="molecule type" value="Genomic_DNA"/>
</dbReference>
<dbReference type="Proteomes" id="UP000008366">
    <property type="component" value="Unassembled WGS sequence"/>
</dbReference>
<proteinExistence type="predicted"/>
<feature type="compositionally biased region" description="Low complexity" evidence="1">
    <location>
        <begin position="1"/>
        <end position="10"/>
    </location>
</feature>
<feature type="region of interest" description="Disordered" evidence="1">
    <location>
        <begin position="87"/>
        <end position="139"/>
    </location>
</feature>
<feature type="compositionally biased region" description="Polar residues" evidence="1">
    <location>
        <begin position="125"/>
        <end position="137"/>
    </location>
</feature>
<feature type="non-terminal residue" evidence="2">
    <location>
        <position position="1"/>
    </location>
</feature>
<sequence>ARVGARRAVAPPRPVRKGKPVLPPTPYPEGDPATPVRPADAPVANPVTGLVVPAGASGTFVAGTLADSPATPHAPAADDAPTEFLPRIVLGDPTTGPLALPTGPPDALGQRRPEEAEAVGAGGSSRPQPVQEASHTLQEVDRIVDDIADALRLGPWEPDRPHR</sequence>
<protein>
    <submittedName>
        <fullName evidence="2">Uncharacterized protein</fullName>
    </submittedName>
</protein>